<feature type="domain" description="S-Me-THD N-terminal" evidence="1">
    <location>
        <begin position="5"/>
        <end position="173"/>
    </location>
</feature>
<dbReference type="EMBL" id="JAHCQH010000002">
    <property type="protein sequence ID" value="MBS9475498.1"/>
    <property type="molecule type" value="Genomic_DNA"/>
</dbReference>
<evidence type="ECO:0000259" key="1">
    <source>
        <dbReference type="Pfam" id="PF06032"/>
    </source>
</evidence>
<dbReference type="InterPro" id="IPR024071">
    <property type="entry name" value="S-Me-THD_C_sf"/>
</dbReference>
<feature type="domain" description="S-Me-THD-like C-terminal" evidence="2">
    <location>
        <begin position="181"/>
        <end position="364"/>
    </location>
</feature>
<reference evidence="3" key="1">
    <citation type="submission" date="2021-05" db="EMBL/GenBank/DDBJ databases">
        <authorList>
            <person name="Sun Q."/>
            <person name="Inoue M."/>
        </authorList>
    </citation>
    <scope>NUCLEOTIDE SEQUENCE</scope>
    <source>
        <strain evidence="3">VKM B-3255</strain>
    </source>
</reference>
<dbReference type="Gene3D" id="2.40.390.10">
    <property type="entry name" value="CV3147-like"/>
    <property type="match status" value="1"/>
</dbReference>
<name>A0ABS5R1E0_9HYPH</name>
<gene>
    <name evidence="3" type="ORF">KIP89_00040</name>
</gene>
<dbReference type="SUPFAM" id="SSF160991">
    <property type="entry name" value="CV3147-like"/>
    <property type="match status" value="1"/>
</dbReference>
<keyword evidence="4" id="KW-1185">Reference proteome</keyword>
<accession>A0ABS5R1E0</accession>
<evidence type="ECO:0000313" key="4">
    <source>
        <dbReference type="Proteomes" id="UP001166585"/>
    </source>
</evidence>
<dbReference type="Proteomes" id="UP001166585">
    <property type="component" value="Unassembled WGS sequence"/>
</dbReference>
<dbReference type="InterPro" id="IPR048350">
    <property type="entry name" value="S-Me-THD-like_C"/>
</dbReference>
<dbReference type="InterPro" id="IPR027479">
    <property type="entry name" value="S-Me-THD_N_sf"/>
</dbReference>
<dbReference type="Pfam" id="PF06032">
    <property type="entry name" value="S-Me-THD_N"/>
    <property type="match status" value="1"/>
</dbReference>
<sequence length="366" mass="38254">MSSSALEDLFRGLVFYGTGGGGRAEAGLALLRGHFGEDWTPRFTAPADLPPGSHACATIVIGGRDPGDDMPVALRAALDVPEADLAMPLRFARAVQALERSTGTEIAALAVVELGSLAMAATLVAADMLGKAVLDCDGTGRSIPELGLAKLDLVGLSPAPAALVDRFGNETVLLKTRGAAMTDQLARQINAAVHGRGLACAAYLAPIGSFAAGLVPGSVAMAHEVGAILGGTGSVAERLAALFARTGGRQLFTGCTTEVCWRSAEPYRFRDLDYYFAGTEMEAGETFRIWVKNEHHLVWQGNRIAASSPDPIAVLDARTLEPLTTLGDVEPGREVVTVAVPALDPIWRTTPGLELLSPARLGFEAE</sequence>
<dbReference type="InterPro" id="IPR010318">
    <property type="entry name" value="S-Me-THD_N"/>
</dbReference>
<dbReference type="Gene3D" id="3.40.1610.10">
    <property type="entry name" value="CV3147-like domain"/>
    <property type="match status" value="1"/>
</dbReference>
<protein>
    <submittedName>
        <fullName evidence="3">DUF917 domain-containing protein</fullName>
    </submittedName>
</protein>
<organism evidence="3 4">
    <name type="scientific">Ancylobacter radicis</name>
    <dbReference type="NCBI Taxonomy" id="2836179"/>
    <lineage>
        <taxon>Bacteria</taxon>
        <taxon>Pseudomonadati</taxon>
        <taxon>Pseudomonadota</taxon>
        <taxon>Alphaproteobacteria</taxon>
        <taxon>Hyphomicrobiales</taxon>
        <taxon>Xanthobacteraceae</taxon>
        <taxon>Ancylobacter</taxon>
    </lineage>
</organism>
<evidence type="ECO:0000259" key="2">
    <source>
        <dbReference type="Pfam" id="PF20906"/>
    </source>
</evidence>
<evidence type="ECO:0000313" key="3">
    <source>
        <dbReference type="EMBL" id="MBS9475498.1"/>
    </source>
</evidence>
<dbReference type="RefSeq" id="WP_213753375.1">
    <property type="nucleotide sequence ID" value="NZ_JAHCQH010000002.1"/>
</dbReference>
<proteinExistence type="predicted"/>
<comment type="caution">
    <text evidence="3">The sequence shown here is derived from an EMBL/GenBank/DDBJ whole genome shotgun (WGS) entry which is preliminary data.</text>
</comment>
<dbReference type="Pfam" id="PF20906">
    <property type="entry name" value="S-Me-THD_C"/>
    <property type="match status" value="1"/>
</dbReference>